<evidence type="ECO:0000313" key="1">
    <source>
        <dbReference type="EMBL" id="TFK61828.1"/>
    </source>
</evidence>
<accession>A0ACD3A802</accession>
<protein>
    <submittedName>
        <fullName evidence="1">Uncharacterized protein</fullName>
    </submittedName>
</protein>
<dbReference type="Proteomes" id="UP000308600">
    <property type="component" value="Unassembled WGS sequence"/>
</dbReference>
<dbReference type="EMBL" id="ML208626">
    <property type="protein sequence ID" value="TFK61828.1"/>
    <property type="molecule type" value="Genomic_DNA"/>
</dbReference>
<feature type="non-terminal residue" evidence="1">
    <location>
        <position position="74"/>
    </location>
</feature>
<proteinExistence type="predicted"/>
<keyword evidence="2" id="KW-1185">Reference proteome</keyword>
<organism evidence="1 2">
    <name type="scientific">Pluteus cervinus</name>
    <dbReference type="NCBI Taxonomy" id="181527"/>
    <lineage>
        <taxon>Eukaryota</taxon>
        <taxon>Fungi</taxon>
        <taxon>Dikarya</taxon>
        <taxon>Basidiomycota</taxon>
        <taxon>Agaricomycotina</taxon>
        <taxon>Agaricomycetes</taxon>
        <taxon>Agaricomycetidae</taxon>
        <taxon>Agaricales</taxon>
        <taxon>Pluteineae</taxon>
        <taxon>Pluteaceae</taxon>
        <taxon>Pluteus</taxon>
    </lineage>
</organism>
<name>A0ACD3A802_9AGAR</name>
<sequence>SCAYDVVLTCLYHIWKSDSTTWTVNFNCLNSNILTTINAYFRYVQPNNSTFDIVRDHFIGYMGSIDPRYFRHGE</sequence>
<gene>
    <name evidence="1" type="ORF">BDN72DRAFT_736745</name>
</gene>
<feature type="non-terminal residue" evidence="1">
    <location>
        <position position="1"/>
    </location>
</feature>
<evidence type="ECO:0000313" key="2">
    <source>
        <dbReference type="Proteomes" id="UP000308600"/>
    </source>
</evidence>
<reference evidence="1 2" key="1">
    <citation type="journal article" date="2019" name="Nat. Ecol. Evol.">
        <title>Megaphylogeny resolves global patterns of mushroom evolution.</title>
        <authorList>
            <person name="Varga T."/>
            <person name="Krizsan K."/>
            <person name="Foldi C."/>
            <person name="Dima B."/>
            <person name="Sanchez-Garcia M."/>
            <person name="Sanchez-Ramirez S."/>
            <person name="Szollosi G.J."/>
            <person name="Szarkandi J.G."/>
            <person name="Papp V."/>
            <person name="Albert L."/>
            <person name="Andreopoulos W."/>
            <person name="Angelini C."/>
            <person name="Antonin V."/>
            <person name="Barry K.W."/>
            <person name="Bougher N.L."/>
            <person name="Buchanan P."/>
            <person name="Buyck B."/>
            <person name="Bense V."/>
            <person name="Catcheside P."/>
            <person name="Chovatia M."/>
            <person name="Cooper J."/>
            <person name="Damon W."/>
            <person name="Desjardin D."/>
            <person name="Finy P."/>
            <person name="Geml J."/>
            <person name="Haridas S."/>
            <person name="Hughes K."/>
            <person name="Justo A."/>
            <person name="Karasinski D."/>
            <person name="Kautmanova I."/>
            <person name="Kiss B."/>
            <person name="Kocsube S."/>
            <person name="Kotiranta H."/>
            <person name="LaButti K.M."/>
            <person name="Lechner B.E."/>
            <person name="Liimatainen K."/>
            <person name="Lipzen A."/>
            <person name="Lukacs Z."/>
            <person name="Mihaltcheva S."/>
            <person name="Morgado L.N."/>
            <person name="Niskanen T."/>
            <person name="Noordeloos M.E."/>
            <person name="Ohm R.A."/>
            <person name="Ortiz-Santana B."/>
            <person name="Ovrebo C."/>
            <person name="Racz N."/>
            <person name="Riley R."/>
            <person name="Savchenko A."/>
            <person name="Shiryaev A."/>
            <person name="Soop K."/>
            <person name="Spirin V."/>
            <person name="Szebenyi C."/>
            <person name="Tomsovsky M."/>
            <person name="Tulloss R.E."/>
            <person name="Uehling J."/>
            <person name="Grigoriev I.V."/>
            <person name="Vagvolgyi C."/>
            <person name="Papp T."/>
            <person name="Martin F.M."/>
            <person name="Miettinen O."/>
            <person name="Hibbett D.S."/>
            <person name="Nagy L.G."/>
        </authorList>
    </citation>
    <scope>NUCLEOTIDE SEQUENCE [LARGE SCALE GENOMIC DNA]</scope>
    <source>
        <strain evidence="1 2">NL-1719</strain>
    </source>
</reference>